<feature type="region of interest" description="Disordered" evidence="1">
    <location>
        <begin position="405"/>
        <end position="484"/>
    </location>
</feature>
<proteinExistence type="predicted"/>
<evidence type="ECO:0000256" key="2">
    <source>
        <dbReference type="SAM" id="Phobius"/>
    </source>
</evidence>
<dbReference type="EMBL" id="CP144099">
    <property type="protein sequence ID" value="WWC87230.1"/>
    <property type="molecule type" value="Genomic_DNA"/>
</dbReference>
<feature type="transmembrane region" description="Helical" evidence="2">
    <location>
        <begin position="285"/>
        <end position="303"/>
    </location>
</feature>
<keyword evidence="2" id="KW-0472">Membrane</keyword>
<dbReference type="Proteomes" id="UP001355207">
    <property type="component" value="Chromosome 2"/>
</dbReference>
<feature type="compositionally biased region" description="Polar residues" evidence="1">
    <location>
        <begin position="149"/>
        <end position="166"/>
    </location>
</feature>
<dbReference type="Pfam" id="PF03134">
    <property type="entry name" value="TB2_DP1_HVA22"/>
    <property type="match status" value="1"/>
</dbReference>
<gene>
    <name evidence="3" type="ORF">L201_002118</name>
</gene>
<dbReference type="RefSeq" id="XP_066073993.1">
    <property type="nucleotide sequence ID" value="XM_066217896.1"/>
</dbReference>
<dbReference type="AlphaFoldDB" id="A0AAX4JRV2"/>
<feature type="compositionally biased region" description="Low complexity" evidence="1">
    <location>
        <begin position="119"/>
        <end position="132"/>
    </location>
</feature>
<feature type="compositionally biased region" description="Polar residues" evidence="1">
    <location>
        <begin position="22"/>
        <end position="44"/>
    </location>
</feature>
<dbReference type="GeneID" id="91092790"/>
<dbReference type="InterPro" id="IPR004345">
    <property type="entry name" value="TB2_DP1_HVA22"/>
</dbReference>
<dbReference type="Gene3D" id="1.10.287.700">
    <property type="entry name" value="Helix hairpin bin"/>
    <property type="match status" value="1"/>
</dbReference>
<evidence type="ECO:0000313" key="4">
    <source>
        <dbReference type="Proteomes" id="UP001355207"/>
    </source>
</evidence>
<keyword evidence="4" id="KW-1185">Reference proteome</keyword>
<keyword evidence="2" id="KW-1133">Transmembrane helix</keyword>
<protein>
    <recommendedName>
        <fullName evidence="5">Protein YOP1</fullName>
    </recommendedName>
</protein>
<feature type="compositionally biased region" description="Low complexity" evidence="1">
    <location>
        <begin position="428"/>
        <end position="455"/>
    </location>
</feature>
<reference evidence="3 4" key="1">
    <citation type="submission" date="2024-01" db="EMBL/GenBank/DDBJ databases">
        <title>Comparative genomics of Cryptococcus and Kwoniella reveals pathogenesis evolution and contrasting modes of karyotype evolution via chromosome fusion or intercentromeric recombination.</title>
        <authorList>
            <person name="Coelho M.A."/>
            <person name="David-Palma M."/>
            <person name="Shea T."/>
            <person name="Bowers K."/>
            <person name="McGinley-Smith S."/>
            <person name="Mohammad A.W."/>
            <person name="Gnirke A."/>
            <person name="Yurkov A.M."/>
            <person name="Nowrousian M."/>
            <person name="Sun S."/>
            <person name="Cuomo C.A."/>
            <person name="Heitman J."/>
        </authorList>
    </citation>
    <scope>NUCLEOTIDE SEQUENCE [LARGE SCALE GENOMIC DNA]</scope>
    <source>
        <strain evidence="3 4">CBS 6074</strain>
    </source>
</reference>
<name>A0AAX4JRV2_9TREE</name>
<feature type="compositionally biased region" description="Polar residues" evidence="1">
    <location>
        <begin position="173"/>
        <end position="228"/>
    </location>
</feature>
<accession>A0AAX4JRV2</accession>
<feature type="region of interest" description="Disordered" evidence="1">
    <location>
        <begin position="116"/>
        <end position="229"/>
    </location>
</feature>
<feature type="region of interest" description="Disordered" evidence="1">
    <location>
        <begin position="1"/>
        <end position="67"/>
    </location>
</feature>
<feature type="compositionally biased region" description="Low complexity" evidence="1">
    <location>
        <begin position="405"/>
        <end position="420"/>
    </location>
</feature>
<evidence type="ECO:0000313" key="3">
    <source>
        <dbReference type="EMBL" id="WWC87230.1"/>
    </source>
</evidence>
<feature type="transmembrane region" description="Helical" evidence="2">
    <location>
        <begin position="342"/>
        <end position="363"/>
    </location>
</feature>
<organism evidence="3 4">
    <name type="scientific">Kwoniella dendrophila CBS 6074</name>
    <dbReference type="NCBI Taxonomy" id="1295534"/>
    <lineage>
        <taxon>Eukaryota</taxon>
        <taxon>Fungi</taxon>
        <taxon>Dikarya</taxon>
        <taxon>Basidiomycota</taxon>
        <taxon>Agaricomycotina</taxon>
        <taxon>Tremellomycetes</taxon>
        <taxon>Tremellales</taxon>
        <taxon>Cryptococcaceae</taxon>
        <taxon>Kwoniella</taxon>
    </lineage>
</organism>
<evidence type="ECO:0008006" key="5">
    <source>
        <dbReference type="Google" id="ProtNLM"/>
    </source>
</evidence>
<sequence>MDPTTSAHTDPFGGPAIAADLTSRQPALNETSGLTTSEVPTSSGHGAGVPHGTHTAPQLGAPSGFNNPFLSGASAGAGAGTASTTGETKASYPEVNVYSGLNTNTRGDQEDFADIHARSTGSTGGPTLSGNSGLSGTGSSGLSFDKGYSESQLNQTAQSAQSTTNDLSDKTNETINQASNKTNELSNKANETAQQASNKTKETINQTSNKVNQLSSQASQKANETATGIRQRVKRLSVDLNNAADHPAIQNAKKTTNNYIQQFRDQLGRSQTVRDLEQRTGIDRVALVVGGVLGYILLIPLNILRLAQPITNLLTVLPATYLAAYTLDKPDTDANDQKVKSLLSFFVVLGAIQTLESLMAGFLERRVPQYFTVKLLFLAYLLHPRTQGALQVHERVFKPLLATAQRSAKSAPPPSSSYSSGGTGGLTGQSQSTYSAPRQSSTASTPPTSKPSLSTVNSPVQPQGYTTMAASIPLPSEHDQVTRADAQGQGFAVVSELH</sequence>
<keyword evidence="2" id="KW-0812">Transmembrane</keyword>
<feature type="compositionally biased region" description="Polar residues" evidence="1">
    <location>
        <begin position="456"/>
        <end position="469"/>
    </location>
</feature>
<evidence type="ECO:0000256" key="1">
    <source>
        <dbReference type="SAM" id="MobiDB-lite"/>
    </source>
</evidence>